<dbReference type="AlphaFoldDB" id="A0A367LKB0"/>
<keyword evidence="4" id="KW-1185">Reference proteome</keyword>
<dbReference type="InterPro" id="IPR057081">
    <property type="entry name" value="PH_N"/>
</dbReference>
<feature type="domain" description="PH" evidence="1">
    <location>
        <begin position="240"/>
        <end position="341"/>
    </location>
</feature>
<dbReference type="Proteomes" id="UP000253664">
    <property type="component" value="Unassembled WGS sequence"/>
</dbReference>
<organism evidence="3 4">
    <name type="scientific">Ophiocordyceps polyrhachis-furcata BCC 54312</name>
    <dbReference type="NCBI Taxonomy" id="1330021"/>
    <lineage>
        <taxon>Eukaryota</taxon>
        <taxon>Fungi</taxon>
        <taxon>Dikarya</taxon>
        <taxon>Ascomycota</taxon>
        <taxon>Pezizomycotina</taxon>
        <taxon>Sordariomycetes</taxon>
        <taxon>Hypocreomycetidae</taxon>
        <taxon>Hypocreales</taxon>
        <taxon>Ophiocordycipitaceae</taxon>
        <taxon>Ophiocordyceps</taxon>
    </lineage>
</organism>
<feature type="domain" description="PH" evidence="2">
    <location>
        <begin position="357"/>
        <end position="457"/>
    </location>
</feature>
<dbReference type="InterPro" id="IPR057082">
    <property type="entry name" value="PH_C"/>
</dbReference>
<evidence type="ECO:0000259" key="2">
    <source>
        <dbReference type="Pfam" id="PF23076"/>
    </source>
</evidence>
<name>A0A367LKB0_9HYPO</name>
<proteinExistence type="predicted"/>
<dbReference type="Pfam" id="PF23074">
    <property type="entry name" value="PH_FT_N"/>
    <property type="match status" value="1"/>
</dbReference>
<reference evidence="3 4" key="1">
    <citation type="journal article" date="2015" name="BMC Genomics">
        <title>Insights from the genome of Ophiocordyceps polyrhachis-furcata to pathogenicity and host specificity in insect fungi.</title>
        <authorList>
            <person name="Wichadakul D."/>
            <person name="Kobmoo N."/>
            <person name="Ingsriswang S."/>
            <person name="Tangphatsornruang S."/>
            <person name="Chantasingh D."/>
            <person name="Luangsa-ard J.J."/>
            <person name="Eurwilaichitr L."/>
        </authorList>
    </citation>
    <scope>NUCLEOTIDE SEQUENCE [LARGE SCALE GENOMIC DNA]</scope>
    <source>
        <strain evidence="3 4">BCC 54312</strain>
    </source>
</reference>
<evidence type="ECO:0000313" key="4">
    <source>
        <dbReference type="Proteomes" id="UP000253664"/>
    </source>
</evidence>
<dbReference type="EMBL" id="LKCN02000003">
    <property type="protein sequence ID" value="RCI14861.1"/>
    <property type="molecule type" value="Genomic_DNA"/>
</dbReference>
<accession>A0A367LKB0</accession>
<evidence type="ECO:0000313" key="3">
    <source>
        <dbReference type="EMBL" id="RCI14861.1"/>
    </source>
</evidence>
<comment type="caution">
    <text evidence="3">The sequence shown here is derived from an EMBL/GenBank/DDBJ whole genome shotgun (WGS) entry which is preliminary data.</text>
</comment>
<evidence type="ECO:0000259" key="1">
    <source>
        <dbReference type="Pfam" id="PF23074"/>
    </source>
</evidence>
<sequence>MDQASFFDLQLLQGCCLEAERCDIVAFKLEGLRYALNESNFHLTAVIDEIRAGSRILREVADMSQVHRSRVPLILDPLNVVLPCLSRSLRDVNAHRDDRSRSKINRWRHMYHSMTNETGGVPLSSRFMVYNQYLSSARDLLISLSSLNSFRSPIFDLNVFEKLRHQIMRFREARSIPPPPTQVGQLITCNSFALHGVDPTIHWAERIFSLPLPSRTALRSQQPSTSLGHHLTWDQLEIPLHSKMLFRRSFNDDQISLTAFVNGRDQSPYLLLRTLVCGTPWFAVRGAHELCIDRDGSSLRLKRWSRSEGRSKTWVVLYFLTWEELVLMHSTFVSLKARNNLTIRLSPEECSLGGESKLFQACILDDEFRHSLIVYRDRASGAHRLHAAVWDGELRHCPSASSTWLTRVSPHRVRLADLHLYVFCRQYRPQNQRRGSGGAFEIRFVADEAARRFEQVFWSPPPTPEDSSDRTS</sequence>
<protein>
    <submittedName>
        <fullName evidence="3">Uncharacterized protein</fullName>
    </submittedName>
</protein>
<dbReference type="OrthoDB" id="5345571at2759"/>
<dbReference type="Pfam" id="PF23076">
    <property type="entry name" value="PH_FT_C"/>
    <property type="match status" value="1"/>
</dbReference>
<gene>
    <name evidence="3" type="ORF">L249_6726</name>
</gene>